<name>A0A1V6RSY0_9EURO</name>
<evidence type="ECO:0000313" key="2">
    <source>
        <dbReference type="Proteomes" id="UP000191518"/>
    </source>
</evidence>
<comment type="caution">
    <text evidence="1">The sequence shown here is derived from an EMBL/GenBank/DDBJ whole genome shotgun (WGS) entry which is preliminary data.</text>
</comment>
<accession>A0A1V6RSY0</accession>
<dbReference type="AlphaFoldDB" id="A0A1V6RSY0"/>
<evidence type="ECO:0000313" key="1">
    <source>
        <dbReference type="EMBL" id="OQE04640.1"/>
    </source>
</evidence>
<proteinExistence type="predicted"/>
<reference evidence="2" key="1">
    <citation type="journal article" date="2017" name="Nat. Microbiol.">
        <title>Global analysis of biosynthetic gene clusters reveals vast potential of secondary metabolite production in Penicillium species.</title>
        <authorList>
            <person name="Nielsen J.C."/>
            <person name="Grijseels S."/>
            <person name="Prigent S."/>
            <person name="Ji B."/>
            <person name="Dainat J."/>
            <person name="Nielsen K.F."/>
            <person name="Frisvad J.C."/>
            <person name="Workman M."/>
            <person name="Nielsen J."/>
        </authorList>
    </citation>
    <scope>NUCLEOTIDE SEQUENCE [LARGE SCALE GENOMIC DNA]</scope>
    <source>
        <strain evidence="2">IBT 29486</strain>
    </source>
</reference>
<gene>
    <name evidence="1" type="ORF">PENVUL_c031G04408</name>
</gene>
<dbReference type="Proteomes" id="UP000191518">
    <property type="component" value="Unassembled WGS sequence"/>
</dbReference>
<organism evidence="1 2">
    <name type="scientific">Penicillium vulpinum</name>
    <dbReference type="NCBI Taxonomy" id="29845"/>
    <lineage>
        <taxon>Eukaryota</taxon>
        <taxon>Fungi</taxon>
        <taxon>Dikarya</taxon>
        <taxon>Ascomycota</taxon>
        <taxon>Pezizomycotina</taxon>
        <taxon>Eurotiomycetes</taxon>
        <taxon>Eurotiomycetidae</taxon>
        <taxon>Eurotiales</taxon>
        <taxon>Aspergillaceae</taxon>
        <taxon>Penicillium</taxon>
    </lineage>
</organism>
<protein>
    <submittedName>
        <fullName evidence="1">Uncharacterized protein</fullName>
    </submittedName>
</protein>
<sequence length="246" mass="27819">MMAEFRFTQQVLSNDLVSSIASLLDSICVPSLLWGNYLLTVYGVPTIVDEVAFVIPDDLAQVAFSSLISAGFLPCSQSSGCPHSNALRVPPSFKHLHISDELAVSLYRKSDVLWEFEDLRYLPEENLDIMIASDNRLPSASLGRGRGRFLSYPCAVKIPCAVRYCEALILLLCRDYDSTYETYWLAILTYIMEYVDGTDIFDESELQEGYRKFYSALKLGDPTMYSILDELRLNLIEEHRLPLING</sequence>
<dbReference type="EMBL" id="MDYP01000031">
    <property type="protein sequence ID" value="OQE04640.1"/>
    <property type="molecule type" value="Genomic_DNA"/>
</dbReference>
<keyword evidence="2" id="KW-1185">Reference proteome</keyword>